<dbReference type="InterPro" id="IPR036390">
    <property type="entry name" value="WH_DNA-bd_sf"/>
</dbReference>
<dbReference type="Proteomes" id="UP000199302">
    <property type="component" value="Unassembled WGS sequence"/>
</dbReference>
<evidence type="ECO:0000313" key="7">
    <source>
        <dbReference type="Proteomes" id="UP000199302"/>
    </source>
</evidence>
<keyword evidence="7" id="KW-1185">Reference proteome</keyword>
<reference evidence="6 7" key="1">
    <citation type="submission" date="2016-10" db="EMBL/GenBank/DDBJ databases">
        <authorList>
            <person name="de Groot N.N."/>
        </authorList>
    </citation>
    <scope>NUCLEOTIDE SEQUENCE [LARGE SCALE GENOMIC DNA]</scope>
    <source>
        <strain evidence="7">KMM 9023,NRIC 0796,JCM 17311,KCTC 23692</strain>
    </source>
</reference>
<dbReference type="Gene3D" id="1.10.10.10">
    <property type="entry name" value="Winged helix-like DNA-binding domain superfamily/Winged helix DNA-binding domain"/>
    <property type="match status" value="1"/>
</dbReference>
<evidence type="ECO:0000256" key="2">
    <source>
        <dbReference type="ARBA" id="ARBA00023015"/>
    </source>
</evidence>
<comment type="similarity">
    <text evidence="1">Belongs to the LysR transcriptional regulatory family.</text>
</comment>
<dbReference type="STRING" id="871652.SAMN04515673_101407"/>
<feature type="domain" description="HTH lysR-type" evidence="5">
    <location>
        <begin position="1"/>
        <end position="59"/>
    </location>
</feature>
<gene>
    <name evidence="6" type="ORF">SAMN04515673_101407</name>
</gene>
<dbReference type="InterPro" id="IPR036388">
    <property type="entry name" value="WH-like_DNA-bd_sf"/>
</dbReference>
<protein>
    <submittedName>
        <fullName evidence="6">DNA-binding transcriptional regulator, LysR family</fullName>
    </submittedName>
</protein>
<accession>A0A1I6CV14</accession>
<keyword evidence="3 6" id="KW-0238">DNA-binding</keyword>
<keyword evidence="4" id="KW-0804">Transcription</keyword>
<dbReference type="PANTHER" id="PTHR30537">
    <property type="entry name" value="HTH-TYPE TRANSCRIPTIONAL REGULATOR"/>
    <property type="match status" value="1"/>
</dbReference>
<dbReference type="GO" id="GO:0043565">
    <property type="term" value="F:sequence-specific DNA binding"/>
    <property type="evidence" value="ECO:0007669"/>
    <property type="project" value="TreeGrafter"/>
</dbReference>
<evidence type="ECO:0000256" key="1">
    <source>
        <dbReference type="ARBA" id="ARBA00009437"/>
    </source>
</evidence>
<sequence length="282" mass="31370">MQHWTELRTALMLARHGTVSAAAEALGVHRATVNRHVDTLEGAFQTKLFQRHARGYTLTESGQEMLEVAARADEMFADLAGRNRGRSGRLSGKLVVTALTGTAPLIMPALRAFHDEHPEIELEFAATADLARLEHGEAHVAFRAGPKPETQDYVVKLFRTLRFGLYASRDYVRRRGRPDLGNLEGHSFVGTKDDASRMPFARWMRDTLGAGTMLIKVTDPLVLSTAVKDGIGIGFLSEHHAAPDPELIEILPPSDDWSAPIWVVTHVDLHRTEKVQRFLEKL</sequence>
<evidence type="ECO:0000256" key="3">
    <source>
        <dbReference type="ARBA" id="ARBA00023125"/>
    </source>
</evidence>
<name>A0A1I6CV14_9RHOB</name>
<dbReference type="GO" id="GO:0006351">
    <property type="term" value="P:DNA-templated transcription"/>
    <property type="evidence" value="ECO:0007669"/>
    <property type="project" value="TreeGrafter"/>
</dbReference>
<dbReference type="SUPFAM" id="SSF53850">
    <property type="entry name" value="Periplasmic binding protein-like II"/>
    <property type="match status" value="1"/>
</dbReference>
<dbReference type="OrthoDB" id="9796526at2"/>
<evidence type="ECO:0000256" key="4">
    <source>
        <dbReference type="ARBA" id="ARBA00023163"/>
    </source>
</evidence>
<keyword evidence="2" id="KW-0805">Transcription regulation</keyword>
<dbReference type="PANTHER" id="PTHR30537:SF3">
    <property type="entry name" value="TRANSCRIPTIONAL REGULATORY PROTEIN"/>
    <property type="match status" value="1"/>
</dbReference>
<evidence type="ECO:0000259" key="5">
    <source>
        <dbReference type="PROSITE" id="PS50931"/>
    </source>
</evidence>
<dbReference type="InterPro" id="IPR005119">
    <property type="entry name" value="LysR_subst-bd"/>
</dbReference>
<dbReference type="PROSITE" id="PS50931">
    <property type="entry name" value="HTH_LYSR"/>
    <property type="match status" value="1"/>
</dbReference>
<dbReference type="EMBL" id="FOYI01000001">
    <property type="protein sequence ID" value="SFQ96943.1"/>
    <property type="molecule type" value="Genomic_DNA"/>
</dbReference>
<dbReference type="Pfam" id="PF00126">
    <property type="entry name" value="HTH_1"/>
    <property type="match status" value="1"/>
</dbReference>
<dbReference type="GO" id="GO:0003700">
    <property type="term" value="F:DNA-binding transcription factor activity"/>
    <property type="evidence" value="ECO:0007669"/>
    <property type="project" value="InterPro"/>
</dbReference>
<dbReference type="Gene3D" id="3.40.190.290">
    <property type="match status" value="1"/>
</dbReference>
<organism evidence="6 7">
    <name type="scientific">Poseidonocella sedimentorum</name>
    <dbReference type="NCBI Taxonomy" id="871652"/>
    <lineage>
        <taxon>Bacteria</taxon>
        <taxon>Pseudomonadati</taxon>
        <taxon>Pseudomonadota</taxon>
        <taxon>Alphaproteobacteria</taxon>
        <taxon>Rhodobacterales</taxon>
        <taxon>Roseobacteraceae</taxon>
        <taxon>Poseidonocella</taxon>
    </lineage>
</organism>
<dbReference type="SUPFAM" id="SSF46785">
    <property type="entry name" value="Winged helix' DNA-binding domain"/>
    <property type="match status" value="1"/>
</dbReference>
<dbReference type="RefSeq" id="WP_092076074.1">
    <property type="nucleotide sequence ID" value="NZ_FOYI01000001.1"/>
</dbReference>
<dbReference type="InterPro" id="IPR058163">
    <property type="entry name" value="LysR-type_TF_proteobact-type"/>
</dbReference>
<dbReference type="InterPro" id="IPR000847">
    <property type="entry name" value="LysR_HTH_N"/>
</dbReference>
<proteinExistence type="inferred from homology"/>
<evidence type="ECO:0000313" key="6">
    <source>
        <dbReference type="EMBL" id="SFQ96943.1"/>
    </source>
</evidence>
<dbReference type="AlphaFoldDB" id="A0A1I6CV14"/>
<dbReference type="Pfam" id="PF03466">
    <property type="entry name" value="LysR_substrate"/>
    <property type="match status" value="1"/>
</dbReference>